<dbReference type="EMBL" id="WNKT01000066">
    <property type="protein sequence ID" value="MTW23034.1"/>
    <property type="molecule type" value="Genomic_DNA"/>
</dbReference>
<gene>
    <name evidence="2" type="ORF">GJ668_18465</name>
</gene>
<proteinExistence type="predicted"/>
<keyword evidence="3" id="KW-1185">Reference proteome</keyword>
<protein>
    <submittedName>
        <fullName evidence="2">Uncharacterized protein</fullName>
    </submittedName>
</protein>
<evidence type="ECO:0000313" key="3">
    <source>
        <dbReference type="Proteomes" id="UP000434044"/>
    </source>
</evidence>
<sequence>MRYAGPRMPLRHPWLALLHMLDKLRQVPRLERFRSRTKRRETADSGARAEKRSKP</sequence>
<reference evidence="2 3" key="1">
    <citation type="submission" date="2019-11" db="EMBL/GenBank/DDBJ databases">
        <title>Whole-genome sequence of the anaerobic purple sulfur bacterium Allochromatium palmeri DSM 15591.</title>
        <authorList>
            <person name="Kyndt J.A."/>
            <person name="Meyer T.E."/>
        </authorList>
    </citation>
    <scope>NUCLEOTIDE SEQUENCE [LARGE SCALE GENOMIC DNA]</scope>
    <source>
        <strain evidence="2 3">DSM 15591</strain>
    </source>
</reference>
<dbReference type="OrthoDB" id="5344095at2"/>
<dbReference type="AlphaFoldDB" id="A0A6N8EL49"/>
<dbReference type="Pfam" id="PF11756">
    <property type="entry name" value="YgbA_NO"/>
    <property type="match status" value="1"/>
</dbReference>
<accession>A0A6N8EL49</accession>
<dbReference type="InterPro" id="IPR020483">
    <property type="entry name" value="Uncharacterised_YgbA"/>
</dbReference>
<name>A0A6N8EL49_9GAMM</name>
<organism evidence="2 3">
    <name type="scientific">Allochromatium palmeri</name>
    <dbReference type="NCBI Taxonomy" id="231048"/>
    <lineage>
        <taxon>Bacteria</taxon>
        <taxon>Pseudomonadati</taxon>
        <taxon>Pseudomonadota</taxon>
        <taxon>Gammaproteobacteria</taxon>
        <taxon>Chromatiales</taxon>
        <taxon>Chromatiaceae</taxon>
        <taxon>Allochromatium</taxon>
    </lineage>
</organism>
<evidence type="ECO:0000313" key="2">
    <source>
        <dbReference type="EMBL" id="MTW23034.1"/>
    </source>
</evidence>
<dbReference type="Proteomes" id="UP000434044">
    <property type="component" value="Unassembled WGS sequence"/>
</dbReference>
<feature type="region of interest" description="Disordered" evidence="1">
    <location>
        <begin position="30"/>
        <end position="55"/>
    </location>
</feature>
<evidence type="ECO:0000256" key="1">
    <source>
        <dbReference type="SAM" id="MobiDB-lite"/>
    </source>
</evidence>
<comment type="caution">
    <text evidence="2">The sequence shown here is derived from an EMBL/GenBank/DDBJ whole genome shotgun (WGS) entry which is preliminary data.</text>
</comment>